<dbReference type="EMBL" id="RKHK01000001">
    <property type="protein sequence ID" value="ROR72563.1"/>
    <property type="molecule type" value="Genomic_DNA"/>
</dbReference>
<evidence type="ECO:0000256" key="5">
    <source>
        <dbReference type="ARBA" id="ARBA00023288"/>
    </source>
</evidence>
<evidence type="ECO:0000313" key="8">
    <source>
        <dbReference type="Proteomes" id="UP000280668"/>
    </source>
</evidence>
<proteinExistence type="predicted"/>
<evidence type="ECO:0000256" key="4">
    <source>
        <dbReference type="ARBA" id="ARBA00023139"/>
    </source>
</evidence>
<dbReference type="Proteomes" id="UP000280668">
    <property type="component" value="Unassembled WGS sequence"/>
</dbReference>
<evidence type="ECO:0000256" key="2">
    <source>
        <dbReference type="ARBA" id="ARBA00022729"/>
    </source>
</evidence>
<evidence type="ECO:0000256" key="6">
    <source>
        <dbReference type="SAM" id="SignalP"/>
    </source>
</evidence>
<accession>A0A3N2BBC6</accession>
<name>A0A3N2BBC6_9MICO</name>
<feature type="chain" id="PRO_5038946995" evidence="6">
    <location>
        <begin position="27"/>
        <end position="437"/>
    </location>
</feature>
<evidence type="ECO:0000256" key="1">
    <source>
        <dbReference type="ARBA" id="ARBA00022475"/>
    </source>
</evidence>
<dbReference type="SUPFAM" id="SSF53850">
    <property type="entry name" value="Periplasmic binding protein-like II"/>
    <property type="match status" value="1"/>
</dbReference>
<feature type="signal peptide" evidence="6">
    <location>
        <begin position="1"/>
        <end position="26"/>
    </location>
</feature>
<dbReference type="AlphaFoldDB" id="A0A3N2BBC6"/>
<dbReference type="Pfam" id="PF01547">
    <property type="entry name" value="SBP_bac_1"/>
    <property type="match status" value="1"/>
</dbReference>
<reference evidence="7 8" key="1">
    <citation type="submission" date="2018-11" db="EMBL/GenBank/DDBJ databases">
        <title>Sequencing the genomes of 1000 actinobacteria strains.</title>
        <authorList>
            <person name="Klenk H.-P."/>
        </authorList>
    </citation>
    <scope>NUCLEOTIDE SEQUENCE [LARGE SCALE GENOMIC DNA]</scope>
    <source>
        <strain evidence="7 8">DSM 11294</strain>
    </source>
</reference>
<sequence>MTATSQPRTQLLAATGAALSIGLVLAACSNGAGGGESVEISFLVDNQPHTISLAEDLAAAFSEENEDVTVTVDTRPGGGDGDNLVKTRLATGEMADVFIYNSGSLFQALTPDQVLVDQSDAPWIDDLDDDFVTTVSTDNGIYGNAWGATFGGGIIYNRPIYDELGLEIPQSWDDFMANNEEIAAAGYDPVIQTYGSTYTSQLFVLGDFANVAAQDPDWAEEYTANNRRYADEPAVHAFEHHQAVYDAGYFNENFASADDAAGSRMVAEGEGAHYPMLTNTVLTHTQQNSPDHVDDLGFFAIPAQDADHTQATIWQATGIYIPQSTEGDELEAARDFVAFITSERGCELQLEHLNPGGPFPGTCDLPDDVAPLLTDIEAYVEQGRTAPALEYLSPVKGPNLEHILVEVGSGIRDAQSAAERYDEDVINQARQLGLDGW</sequence>
<keyword evidence="2 6" id="KW-0732">Signal</keyword>
<keyword evidence="1" id="KW-1003">Cell membrane</keyword>
<dbReference type="RefSeq" id="WP_123303110.1">
    <property type="nucleotide sequence ID" value="NZ_RKHK01000001.1"/>
</dbReference>
<protein>
    <submittedName>
        <fullName evidence="7">Carbohydrate ABC transporter substrate-binding protein (CUT1 family)</fullName>
    </submittedName>
</protein>
<dbReference type="InterPro" id="IPR050490">
    <property type="entry name" value="Bact_solute-bd_prot1"/>
</dbReference>
<comment type="caution">
    <text evidence="7">The sequence shown here is derived from an EMBL/GenBank/DDBJ whole genome shotgun (WGS) entry which is preliminary data.</text>
</comment>
<keyword evidence="8" id="KW-1185">Reference proteome</keyword>
<keyword evidence="3" id="KW-0472">Membrane</keyword>
<dbReference type="PANTHER" id="PTHR43649:SF33">
    <property type="entry name" value="POLYGALACTURONAN_RHAMNOGALACTURONAN-BINDING PROTEIN YTCQ"/>
    <property type="match status" value="1"/>
</dbReference>
<gene>
    <name evidence="7" type="ORF">EDD31_0918</name>
</gene>
<keyword evidence="4" id="KW-0564">Palmitate</keyword>
<dbReference type="OrthoDB" id="8317736at2"/>
<dbReference type="PANTHER" id="PTHR43649">
    <property type="entry name" value="ARABINOSE-BINDING PROTEIN-RELATED"/>
    <property type="match status" value="1"/>
</dbReference>
<evidence type="ECO:0000256" key="3">
    <source>
        <dbReference type="ARBA" id="ARBA00023136"/>
    </source>
</evidence>
<dbReference type="Gene3D" id="3.40.190.10">
    <property type="entry name" value="Periplasmic binding protein-like II"/>
    <property type="match status" value="2"/>
</dbReference>
<keyword evidence="5" id="KW-0449">Lipoprotein</keyword>
<organism evidence="7 8">
    <name type="scientific">Bogoriella caseilytica</name>
    <dbReference type="NCBI Taxonomy" id="56055"/>
    <lineage>
        <taxon>Bacteria</taxon>
        <taxon>Bacillati</taxon>
        <taxon>Actinomycetota</taxon>
        <taxon>Actinomycetes</taxon>
        <taxon>Micrococcales</taxon>
        <taxon>Bogoriellaceae</taxon>
        <taxon>Bogoriella</taxon>
    </lineage>
</organism>
<dbReference type="InterPro" id="IPR006059">
    <property type="entry name" value="SBP"/>
</dbReference>
<evidence type="ECO:0000313" key="7">
    <source>
        <dbReference type="EMBL" id="ROR72563.1"/>
    </source>
</evidence>